<dbReference type="EMBL" id="PIPL01000001">
    <property type="protein sequence ID" value="RUO26964.1"/>
    <property type="molecule type" value="Genomic_DNA"/>
</dbReference>
<reference evidence="16 17" key="1">
    <citation type="journal article" date="2011" name="Front. Microbiol.">
        <title>Genomic signatures of strain selection and enhancement in Bacillus atrophaeus var. globigii, a historical biowarfare simulant.</title>
        <authorList>
            <person name="Gibbons H.S."/>
            <person name="Broomall S.M."/>
            <person name="McNew L.A."/>
            <person name="Daligault H."/>
            <person name="Chapman C."/>
            <person name="Bruce D."/>
            <person name="Karavis M."/>
            <person name="Krepps M."/>
            <person name="McGregor P.A."/>
            <person name="Hong C."/>
            <person name="Park K.H."/>
            <person name="Akmal A."/>
            <person name="Feldman A."/>
            <person name="Lin J.S."/>
            <person name="Chang W.E."/>
            <person name="Higgs B.W."/>
            <person name="Demirev P."/>
            <person name="Lindquist J."/>
            <person name="Liem A."/>
            <person name="Fochler E."/>
            <person name="Read T.D."/>
            <person name="Tapia R."/>
            <person name="Johnson S."/>
            <person name="Bishop-Lilly K.A."/>
            <person name="Detter C."/>
            <person name="Han C."/>
            <person name="Sozhamannan S."/>
            <person name="Rosenzweig C.N."/>
            <person name="Skowronski E.W."/>
        </authorList>
    </citation>
    <scope>NUCLEOTIDE SEQUENCE [LARGE SCALE GENOMIC DNA]</scope>
    <source>
        <strain evidence="16 17">MLST1</strain>
    </source>
</reference>
<name>A0A432WA21_9GAMM</name>
<dbReference type="PANTHER" id="PTHR22807">
    <property type="entry name" value="NOP2 YEAST -RELATED NOL1/NOP2/FMU SUN DOMAIN-CONTAINING"/>
    <property type="match status" value="1"/>
</dbReference>
<sequence>MNNAATARAAAAFCLQQVLQHERSLNQVMPEAQQKFSLSAGDKAFTQAIVFGVLRDLPALEWLVQQALDKPLRSKLRVIHYLILVGLQQLRSMRTASHAAIAETVNACALLRQKALKGLVNAVLRNYQRQQESLEAQLASLPDKILGHPGWLLRRLKETYPEYWPAIVAANNTQAPMWLRVNIRHHSVAEYAHLLQQQGLESTTQPGLEQAICLQHPVDVHSLPGFSEGWVSVQDGAAQYAAQLLNAQPGERILDACAAPGGKTAHILERCDCQVSALDIDATRLTRVEENLQRLQLHANCQQGDAANPDTWWDGQQFDRILLDAPCSATGVIRRHPDIKWLRRDSDIDQLTELQAQILACQWQLLKPGGTLLYATCSVLPQENHQQVAAFLASHPDAYYDPLYADDESGWQLRPGQNNLDGFFYARLQKQE</sequence>
<evidence type="ECO:0000256" key="12">
    <source>
        <dbReference type="ARBA" id="ARBA00031088"/>
    </source>
</evidence>
<evidence type="ECO:0000256" key="5">
    <source>
        <dbReference type="ARBA" id="ARBA00022490"/>
    </source>
</evidence>
<evidence type="ECO:0000313" key="17">
    <source>
        <dbReference type="Proteomes" id="UP000288293"/>
    </source>
</evidence>
<keyword evidence="7 14" id="KW-0489">Methyltransferase</keyword>
<feature type="binding site" evidence="14">
    <location>
        <position position="324"/>
    </location>
    <ligand>
        <name>S-adenosyl-L-methionine</name>
        <dbReference type="ChEBI" id="CHEBI:59789"/>
    </ligand>
</feature>
<dbReference type="Gene3D" id="1.10.940.10">
    <property type="entry name" value="NusB-like"/>
    <property type="match status" value="1"/>
</dbReference>
<evidence type="ECO:0000256" key="2">
    <source>
        <dbReference type="ARBA" id="ARBA00004496"/>
    </source>
</evidence>
<evidence type="ECO:0000256" key="9">
    <source>
        <dbReference type="ARBA" id="ARBA00022691"/>
    </source>
</evidence>
<comment type="caution">
    <text evidence="16">The sequence shown here is derived from an EMBL/GenBank/DDBJ whole genome shotgun (WGS) entry which is preliminary data.</text>
</comment>
<dbReference type="OrthoDB" id="9810297at2"/>
<evidence type="ECO:0000256" key="3">
    <source>
        <dbReference type="ARBA" id="ARBA00007494"/>
    </source>
</evidence>
<dbReference type="InterPro" id="IPR001678">
    <property type="entry name" value="MeTrfase_RsmB-F_NOP2_dom"/>
</dbReference>
<dbReference type="InterPro" id="IPR018314">
    <property type="entry name" value="RsmB/NOL1/NOP2-like_CS"/>
</dbReference>
<evidence type="ECO:0000256" key="7">
    <source>
        <dbReference type="ARBA" id="ARBA00022603"/>
    </source>
</evidence>
<comment type="similarity">
    <text evidence="3 14">Belongs to the class I-like SAM-binding methyltransferase superfamily. RsmB/NOP family.</text>
</comment>
<dbReference type="GO" id="GO:0006355">
    <property type="term" value="P:regulation of DNA-templated transcription"/>
    <property type="evidence" value="ECO:0007669"/>
    <property type="project" value="InterPro"/>
</dbReference>
<dbReference type="Pfam" id="PF22458">
    <property type="entry name" value="RsmF-B_ferredox"/>
    <property type="match status" value="1"/>
</dbReference>
<gene>
    <name evidence="16" type="ORF">CWE09_09805</name>
</gene>
<comment type="subcellular location">
    <subcellularLocation>
        <location evidence="2">Cytoplasm</location>
    </subcellularLocation>
</comment>
<feature type="binding site" evidence="14">
    <location>
        <position position="305"/>
    </location>
    <ligand>
        <name>S-adenosyl-L-methionine</name>
        <dbReference type="ChEBI" id="CHEBI:59789"/>
    </ligand>
</feature>
<dbReference type="InterPro" id="IPR049560">
    <property type="entry name" value="MeTrfase_RsmB-F_NOP2_cat"/>
</dbReference>
<dbReference type="CDD" id="cd02440">
    <property type="entry name" value="AdoMet_MTases"/>
    <property type="match status" value="1"/>
</dbReference>
<accession>A0A432WA21</accession>
<dbReference type="RefSeq" id="WP_126803777.1">
    <property type="nucleotide sequence ID" value="NZ_PIPL01000001.1"/>
</dbReference>
<keyword evidence="10 14" id="KW-0694">RNA-binding</keyword>
<dbReference type="Gene3D" id="3.40.50.150">
    <property type="entry name" value="Vaccinia Virus protein VP39"/>
    <property type="match status" value="1"/>
</dbReference>
<evidence type="ECO:0000256" key="13">
    <source>
        <dbReference type="ARBA" id="ARBA00047283"/>
    </source>
</evidence>
<dbReference type="PRINTS" id="PR02008">
    <property type="entry name" value="RCMTFAMILY"/>
</dbReference>
<dbReference type="PROSITE" id="PS51686">
    <property type="entry name" value="SAM_MT_RSMB_NOP"/>
    <property type="match status" value="1"/>
</dbReference>
<evidence type="ECO:0000256" key="6">
    <source>
        <dbReference type="ARBA" id="ARBA00022552"/>
    </source>
</evidence>
<evidence type="ECO:0000256" key="4">
    <source>
        <dbReference type="ARBA" id="ARBA00012140"/>
    </source>
</evidence>
<dbReference type="Pfam" id="PF01189">
    <property type="entry name" value="Methyltr_RsmB-F"/>
    <property type="match status" value="1"/>
</dbReference>
<dbReference type="SUPFAM" id="SSF48013">
    <property type="entry name" value="NusB-like"/>
    <property type="match status" value="1"/>
</dbReference>
<evidence type="ECO:0000256" key="14">
    <source>
        <dbReference type="PROSITE-ProRule" id="PRU01023"/>
    </source>
</evidence>
<dbReference type="Gene3D" id="1.10.287.730">
    <property type="entry name" value="Helix hairpin bin"/>
    <property type="match status" value="1"/>
</dbReference>
<dbReference type="GO" id="GO:0009383">
    <property type="term" value="F:rRNA (cytosine-C5-)-methyltransferase activity"/>
    <property type="evidence" value="ECO:0007669"/>
    <property type="project" value="TreeGrafter"/>
</dbReference>
<dbReference type="FunFam" id="3.30.70.1170:FF:000002">
    <property type="entry name" value="Ribosomal RNA small subunit methyltransferase B"/>
    <property type="match status" value="1"/>
</dbReference>
<dbReference type="FunFam" id="3.40.50.150:FF:000022">
    <property type="entry name" value="Ribosomal RNA small subunit methyltransferase B"/>
    <property type="match status" value="1"/>
</dbReference>
<dbReference type="AlphaFoldDB" id="A0A432WA21"/>
<feature type="binding site" evidence="14">
    <location>
        <begin position="257"/>
        <end position="263"/>
    </location>
    <ligand>
        <name>S-adenosyl-L-methionine</name>
        <dbReference type="ChEBI" id="CHEBI:59789"/>
    </ligand>
</feature>
<dbReference type="GO" id="GO:0005829">
    <property type="term" value="C:cytosol"/>
    <property type="evidence" value="ECO:0007669"/>
    <property type="project" value="TreeGrafter"/>
</dbReference>
<keyword evidence="8 14" id="KW-0808">Transferase</keyword>
<dbReference type="InterPro" id="IPR029063">
    <property type="entry name" value="SAM-dependent_MTases_sf"/>
</dbReference>
<dbReference type="InterPro" id="IPR023267">
    <property type="entry name" value="RCMT"/>
</dbReference>
<dbReference type="NCBIfam" id="NF011494">
    <property type="entry name" value="PRK14902.1"/>
    <property type="match status" value="1"/>
</dbReference>
<evidence type="ECO:0000256" key="1">
    <source>
        <dbReference type="ARBA" id="ARBA00002724"/>
    </source>
</evidence>
<dbReference type="InterPro" id="IPR035926">
    <property type="entry name" value="NusB-like_sf"/>
</dbReference>
<evidence type="ECO:0000256" key="8">
    <source>
        <dbReference type="ARBA" id="ARBA00022679"/>
    </source>
</evidence>
<dbReference type="GO" id="GO:0070475">
    <property type="term" value="P:rRNA base methylation"/>
    <property type="evidence" value="ECO:0007669"/>
    <property type="project" value="TreeGrafter"/>
</dbReference>
<feature type="binding site" evidence="14">
    <location>
        <position position="279"/>
    </location>
    <ligand>
        <name>S-adenosyl-L-methionine</name>
        <dbReference type="ChEBI" id="CHEBI:59789"/>
    </ligand>
</feature>
<evidence type="ECO:0000313" key="16">
    <source>
        <dbReference type="EMBL" id="RUO26964.1"/>
    </source>
</evidence>
<keyword evidence="6" id="KW-0698">rRNA processing</keyword>
<feature type="domain" description="SAM-dependent MTase RsmB/NOP-type" evidence="15">
    <location>
        <begin position="167"/>
        <end position="431"/>
    </location>
</feature>
<dbReference type="PROSITE" id="PS01153">
    <property type="entry name" value="NOL1_NOP2_SUN"/>
    <property type="match status" value="1"/>
</dbReference>
<comment type="catalytic activity">
    <reaction evidence="13">
        <text>cytidine(967) in 16S rRNA + S-adenosyl-L-methionine = 5-methylcytidine(967) in 16S rRNA + S-adenosyl-L-homocysteine + H(+)</text>
        <dbReference type="Rhea" id="RHEA:42748"/>
        <dbReference type="Rhea" id="RHEA-COMP:10219"/>
        <dbReference type="Rhea" id="RHEA-COMP:10220"/>
        <dbReference type="ChEBI" id="CHEBI:15378"/>
        <dbReference type="ChEBI" id="CHEBI:57856"/>
        <dbReference type="ChEBI" id="CHEBI:59789"/>
        <dbReference type="ChEBI" id="CHEBI:74483"/>
        <dbReference type="ChEBI" id="CHEBI:82748"/>
        <dbReference type="EC" id="2.1.1.176"/>
    </reaction>
</comment>
<keyword evidence="9 14" id="KW-0949">S-adenosyl-L-methionine</keyword>
<dbReference type="SUPFAM" id="SSF53335">
    <property type="entry name" value="S-adenosyl-L-methionine-dependent methyltransferases"/>
    <property type="match status" value="1"/>
</dbReference>
<dbReference type="Gene3D" id="3.30.70.1170">
    <property type="entry name" value="Sun protein, domain 3"/>
    <property type="match status" value="1"/>
</dbReference>
<dbReference type="InterPro" id="IPR004573">
    <property type="entry name" value="rRNA_ssu_MeTfrase_B"/>
</dbReference>
<dbReference type="Proteomes" id="UP000288293">
    <property type="component" value="Unassembled WGS sequence"/>
</dbReference>
<dbReference type="Pfam" id="PF01029">
    <property type="entry name" value="NusB"/>
    <property type="match status" value="1"/>
</dbReference>
<protein>
    <recommendedName>
        <fullName evidence="4">16S rRNA (cytosine(967)-C(5))-methyltransferase</fullName>
        <ecNumber evidence="4">2.1.1.176</ecNumber>
    </recommendedName>
    <alternativeName>
        <fullName evidence="11">16S rRNA m5C967 methyltransferase</fullName>
    </alternativeName>
    <alternativeName>
        <fullName evidence="12">rRNA (cytosine-C(5)-)-methyltransferase RsmB</fullName>
    </alternativeName>
</protein>
<evidence type="ECO:0000256" key="11">
    <source>
        <dbReference type="ARBA" id="ARBA00030399"/>
    </source>
</evidence>
<dbReference type="NCBIfam" id="NF008149">
    <property type="entry name" value="PRK10901.1"/>
    <property type="match status" value="1"/>
</dbReference>
<comment type="function">
    <text evidence="1">Specifically methylates the cytosine at position 967 (m5C967) of 16S rRNA.</text>
</comment>
<evidence type="ECO:0000259" key="15">
    <source>
        <dbReference type="PROSITE" id="PS51686"/>
    </source>
</evidence>
<keyword evidence="17" id="KW-1185">Reference proteome</keyword>
<dbReference type="InterPro" id="IPR006027">
    <property type="entry name" value="NusB_RsmB_TIM44"/>
</dbReference>
<dbReference type="GO" id="GO:0003723">
    <property type="term" value="F:RNA binding"/>
    <property type="evidence" value="ECO:0007669"/>
    <property type="project" value="UniProtKB-UniRule"/>
</dbReference>
<feature type="active site" description="Nucleophile" evidence="14">
    <location>
        <position position="377"/>
    </location>
</feature>
<dbReference type="EC" id="2.1.1.176" evidence="4"/>
<keyword evidence="5" id="KW-0963">Cytoplasm</keyword>
<dbReference type="NCBIfam" id="TIGR00563">
    <property type="entry name" value="rsmB"/>
    <property type="match status" value="1"/>
</dbReference>
<dbReference type="InterPro" id="IPR054728">
    <property type="entry name" value="RsmB-like_ferredoxin"/>
</dbReference>
<proteinExistence type="inferred from homology"/>
<organism evidence="16 17">
    <name type="scientific">Aliidiomarina minuta</name>
    <dbReference type="NCBI Taxonomy" id="880057"/>
    <lineage>
        <taxon>Bacteria</taxon>
        <taxon>Pseudomonadati</taxon>
        <taxon>Pseudomonadota</taxon>
        <taxon>Gammaproteobacteria</taxon>
        <taxon>Alteromonadales</taxon>
        <taxon>Idiomarinaceae</taxon>
        <taxon>Aliidiomarina</taxon>
    </lineage>
</organism>
<dbReference type="PANTHER" id="PTHR22807:SF61">
    <property type="entry name" value="NOL1_NOP2_SUN FAMILY PROTEIN _ ANTITERMINATION NUSB DOMAIN-CONTAINING PROTEIN"/>
    <property type="match status" value="1"/>
</dbReference>
<evidence type="ECO:0000256" key="10">
    <source>
        <dbReference type="ARBA" id="ARBA00022884"/>
    </source>
</evidence>